<reference evidence="1" key="1">
    <citation type="submission" date="2023-05" db="EMBL/GenBank/DDBJ databases">
        <authorList>
            <person name="Huff M."/>
        </authorList>
    </citation>
    <scope>NUCLEOTIDE SEQUENCE</scope>
</reference>
<organism evidence="1 2">
    <name type="scientific">Fraxinus pennsylvanica</name>
    <dbReference type="NCBI Taxonomy" id="56036"/>
    <lineage>
        <taxon>Eukaryota</taxon>
        <taxon>Viridiplantae</taxon>
        <taxon>Streptophyta</taxon>
        <taxon>Embryophyta</taxon>
        <taxon>Tracheophyta</taxon>
        <taxon>Spermatophyta</taxon>
        <taxon>Magnoliopsida</taxon>
        <taxon>eudicotyledons</taxon>
        <taxon>Gunneridae</taxon>
        <taxon>Pentapetalae</taxon>
        <taxon>asterids</taxon>
        <taxon>lamiids</taxon>
        <taxon>Lamiales</taxon>
        <taxon>Oleaceae</taxon>
        <taxon>Oleeae</taxon>
        <taxon>Fraxinus</taxon>
    </lineage>
</organism>
<dbReference type="Proteomes" id="UP000834106">
    <property type="component" value="Chromosome 18"/>
</dbReference>
<evidence type="ECO:0000313" key="1">
    <source>
        <dbReference type="EMBL" id="CAI9782190.1"/>
    </source>
</evidence>
<proteinExistence type="predicted"/>
<keyword evidence="2" id="KW-1185">Reference proteome</keyword>
<evidence type="ECO:0000313" key="2">
    <source>
        <dbReference type="Proteomes" id="UP000834106"/>
    </source>
</evidence>
<dbReference type="AlphaFoldDB" id="A0AAD2ABH1"/>
<gene>
    <name evidence="1" type="ORF">FPE_LOCUS29620</name>
</gene>
<dbReference type="EMBL" id="OU503053">
    <property type="protein sequence ID" value="CAI9782190.1"/>
    <property type="molecule type" value="Genomic_DNA"/>
</dbReference>
<accession>A0AAD2ABH1</accession>
<name>A0AAD2ABH1_9LAMI</name>
<protein>
    <submittedName>
        <fullName evidence="1">Uncharacterized protein</fullName>
    </submittedName>
</protein>
<sequence>MSKSTLGRGEVTMGMKSGSSLFLSNVLIRIGSPRIKTYTKRSKFSCICRRKTPASKNIGKASNYHKFEELYRSIANKFNWHSPESNKGWLNEREQRFPAYNGIDRSYSVTFGKIGPIDEDEPCDFHEHVIMKSEILMPRSRSHAVTRGNMYY</sequence>